<gene>
    <name evidence="2" type="ORF">BDZ85DRAFT_259446</name>
</gene>
<dbReference type="OrthoDB" id="3920481at2759"/>
<organism evidence="2 3">
    <name type="scientific">Elsinoe ampelina</name>
    <dbReference type="NCBI Taxonomy" id="302913"/>
    <lineage>
        <taxon>Eukaryota</taxon>
        <taxon>Fungi</taxon>
        <taxon>Dikarya</taxon>
        <taxon>Ascomycota</taxon>
        <taxon>Pezizomycotina</taxon>
        <taxon>Dothideomycetes</taxon>
        <taxon>Dothideomycetidae</taxon>
        <taxon>Myriangiales</taxon>
        <taxon>Elsinoaceae</taxon>
        <taxon>Elsinoe</taxon>
    </lineage>
</organism>
<protein>
    <submittedName>
        <fullName evidence="2">Uncharacterized protein</fullName>
    </submittedName>
</protein>
<feature type="compositionally biased region" description="Low complexity" evidence="1">
    <location>
        <begin position="148"/>
        <end position="177"/>
    </location>
</feature>
<name>A0A6A6GGZ3_9PEZI</name>
<proteinExistence type="predicted"/>
<dbReference type="Proteomes" id="UP000799538">
    <property type="component" value="Unassembled WGS sequence"/>
</dbReference>
<evidence type="ECO:0000313" key="2">
    <source>
        <dbReference type="EMBL" id="KAF2224985.1"/>
    </source>
</evidence>
<evidence type="ECO:0000313" key="3">
    <source>
        <dbReference type="Proteomes" id="UP000799538"/>
    </source>
</evidence>
<reference evidence="3" key="1">
    <citation type="journal article" date="2020" name="Stud. Mycol.">
        <title>101 Dothideomycetes genomes: A test case for predicting lifestyles and emergence of pathogens.</title>
        <authorList>
            <person name="Haridas S."/>
            <person name="Albert R."/>
            <person name="Binder M."/>
            <person name="Bloem J."/>
            <person name="LaButti K."/>
            <person name="Salamov A."/>
            <person name="Andreopoulos B."/>
            <person name="Baker S."/>
            <person name="Barry K."/>
            <person name="Bills G."/>
            <person name="Bluhm B."/>
            <person name="Cannon C."/>
            <person name="Castanera R."/>
            <person name="Culley D."/>
            <person name="Daum C."/>
            <person name="Ezra D."/>
            <person name="Gonzalez J."/>
            <person name="Henrissat B."/>
            <person name="Kuo A."/>
            <person name="Liang C."/>
            <person name="Lipzen A."/>
            <person name="Lutzoni F."/>
            <person name="Magnuson J."/>
            <person name="Mondo S."/>
            <person name="Nolan M."/>
            <person name="Ohm R."/>
            <person name="Pangilinan J."/>
            <person name="Park H.-J."/>
            <person name="Ramirez L."/>
            <person name="Alfaro M."/>
            <person name="Sun H."/>
            <person name="Tritt A."/>
            <person name="Yoshinaga Y."/>
            <person name="Zwiers L.-H."/>
            <person name="Turgeon B."/>
            <person name="Goodwin S."/>
            <person name="Spatafora J."/>
            <person name="Crous P."/>
            <person name="Grigoriev I."/>
        </authorList>
    </citation>
    <scope>NUCLEOTIDE SEQUENCE [LARGE SCALE GENOMIC DNA]</scope>
    <source>
        <strain evidence="3">CECT 20119</strain>
    </source>
</reference>
<sequence>MNRAPDRDALCRYHAVDLRCAFETREQRICCRVPPLQKWQDTHILARRSFNMFSARDIVPPSRQPCYFSITPGRTSISPNVETPLYSPEYQNLDTPIAEPGNPLLAIRPAAATASPYRPTNKMDASKLLQLQTQASLQPARARPQPHPVQDVHVVSGSSANSQTSNGSGASSSSSGKSYFTSSMATARCSRCHRTPSLDVVTGKSNMIEYGLNLFYCTRCANIVGFRSR</sequence>
<dbReference type="AlphaFoldDB" id="A0A6A6GGZ3"/>
<keyword evidence="3" id="KW-1185">Reference proteome</keyword>
<evidence type="ECO:0000256" key="1">
    <source>
        <dbReference type="SAM" id="MobiDB-lite"/>
    </source>
</evidence>
<dbReference type="EMBL" id="ML992504">
    <property type="protein sequence ID" value="KAF2224985.1"/>
    <property type="molecule type" value="Genomic_DNA"/>
</dbReference>
<accession>A0A6A6GGZ3</accession>
<feature type="region of interest" description="Disordered" evidence="1">
    <location>
        <begin position="134"/>
        <end position="177"/>
    </location>
</feature>